<dbReference type="OrthoDB" id="787688at2"/>
<evidence type="ECO:0000313" key="1">
    <source>
        <dbReference type="EMBL" id="TKC02858.1"/>
    </source>
</evidence>
<proteinExistence type="predicted"/>
<dbReference type="EMBL" id="SWBQ01000009">
    <property type="protein sequence ID" value="TKC02858.1"/>
    <property type="molecule type" value="Genomic_DNA"/>
</dbReference>
<dbReference type="AlphaFoldDB" id="A0A4U1CAK0"/>
<gene>
    <name evidence="1" type="ORF">FA047_20100</name>
</gene>
<dbReference type="RefSeq" id="WP_136837891.1">
    <property type="nucleotide sequence ID" value="NZ_SWBQ01000009.1"/>
</dbReference>
<reference evidence="1 2" key="1">
    <citation type="submission" date="2019-04" db="EMBL/GenBank/DDBJ databases">
        <title>Pedobacter sp. RP-3-15 sp. nov., isolated from Arctic soil.</title>
        <authorList>
            <person name="Dahal R.H."/>
            <person name="Kim D.-U."/>
        </authorList>
    </citation>
    <scope>NUCLEOTIDE SEQUENCE [LARGE SCALE GENOMIC DNA]</scope>
    <source>
        <strain evidence="1 2">RP-3-15</strain>
    </source>
</reference>
<evidence type="ECO:0000313" key="2">
    <source>
        <dbReference type="Proteomes" id="UP000307244"/>
    </source>
</evidence>
<comment type="caution">
    <text evidence="1">The sequence shown here is derived from an EMBL/GenBank/DDBJ whole genome shotgun (WGS) entry which is preliminary data.</text>
</comment>
<keyword evidence="2" id="KW-1185">Reference proteome</keyword>
<name>A0A4U1CAK0_9SPHI</name>
<organism evidence="1 2">
    <name type="scientific">Pedobacter frigoris</name>
    <dbReference type="NCBI Taxonomy" id="2571272"/>
    <lineage>
        <taxon>Bacteria</taxon>
        <taxon>Pseudomonadati</taxon>
        <taxon>Bacteroidota</taxon>
        <taxon>Sphingobacteriia</taxon>
        <taxon>Sphingobacteriales</taxon>
        <taxon>Sphingobacteriaceae</taxon>
        <taxon>Pedobacter</taxon>
    </lineage>
</organism>
<dbReference type="Proteomes" id="UP000307244">
    <property type="component" value="Unassembled WGS sequence"/>
</dbReference>
<protein>
    <submittedName>
        <fullName evidence="1">Uncharacterized protein</fullName>
    </submittedName>
</protein>
<sequence length="308" mass="35314">MKQKNQELKEITIKSDFVKLDIRDPEVLKKFRNAFLGVTPFSEECIIKNIDDIQLRLNKNTQEMFATAKGAIIVINKALGYIIEYDLQHFSMSPGKRYFYGKAFFQGLNEKELSDEVLTLRENAYYGSVTHFLRSVYNNTNEIEGFEIRSIERKINTEKQRALARLNTLDQAQKRSFLINKTMNLFGDSSDYIRKLLFERDYLPDVLSPNLVKAEAIKGVNEKGETIFKSPDTLLAVIHNKPLLPVMRRFVNRSGAFKLLITSGIRFVPNKEIVLNAKVNVISNGLGLDGFFSFAYGISTMLPENYEP</sequence>
<accession>A0A4U1CAK0</accession>